<proteinExistence type="predicted"/>
<dbReference type="Proteomes" id="UP001205843">
    <property type="component" value="Unassembled WGS sequence"/>
</dbReference>
<dbReference type="EMBL" id="JALJXV010000006">
    <property type="protein sequence ID" value="MCP1675634.1"/>
    <property type="molecule type" value="Genomic_DNA"/>
</dbReference>
<organism evidence="1 2">
    <name type="scientific">Natronocella acetinitrilica</name>
    <dbReference type="NCBI Taxonomy" id="414046"/>
    <lineage>
        <taxon>Bacteria</taxon>
        <taxon>Pseudomonadati</taxon>
        <taxon>Pseudomonadota</taxon>
        <taxon>Gammaproteobacteria</taxon>
        <taxon>Chromatiales</taxon>
        <taxon>Ectothiorhodospiraceae</taxon>
        <taxon>Natronocella</taxon>
    </lineage>
</organism>
<protein>
    <submittedName>
        <fullName evidence="1">Uncharacterized protein</fullName>
    </submittedName>
</protein>
<evidence type="ECO:0000313" key="2">
    <source>
        <dbReference type="Proteomes" id="UP001205843"/>
    </source>
</evidence>
<dbReference type="RefSeq" id="WP_253479247.1">
    <property type="nucleotide sequence ID" value="NZ_JALJXV010000006.1"/>
</dbReference>
<gene>
    <name evidence="1" type="ORF">J2T57_002784</name>
</gene>
<sequence>MSRKKHLERLTKQALAGIGESSDDICKHEGPVTYLGVQAQKLLQGKAKSDDAEPPNKDGVDVETFSVSGRRIFTKRYEYGRPSLYFDGEVDPEIVDECIEVLRRHLDARLR</sequence>
<comment type="caution">
    <text evidence="1">The sequence shown here is derived from an EMBL/GenBank/DDBJ whole genome shotgun (WGS) entry which is preliminary data.</text>
</comment>
<name>A0AAE3KCC4_9GAMM</name>
<keyword evidence="2" id="KW-1185">Reference proteome</keyword>
<reference evidence="1" key="1">
    <citation type="submission" date="2022-03" db="EMBL/GenBank/DDBJ databases">
        <title>Genomic Encyclopedia of Type Strains, Phase III (KMG-III): the genomes of soil and plant-associated and newly described type strains.</title>
        <authorList>
            <person name="Whitman W."/>
        </authorList>
    </citation>
    <scope>NUCLEOTIDE SEQUENCE</scope>
    <source>
        <strain evidence="1">ANL 6-2</strain>
    </source>
</reference>
<evidence type="ECO:0000313" key="1">
    <source>
        <dbReference type="EMBL" id="MCP1675634.1"/>
    </source>
</evidence>
<accession>A0AAE3KCC4</accession>
<dbReference type="AlphaFoldDB" id="A0AAE3KCC4"/>